<dbReference type="EMBL" id="VMRJ01000004">
    <property type="protein sequence ID" value="TVT39562.1"/>
    <property type="molecule type" value="Genomic_DNA"/>
</dbReference>
<feature type="signal peptide" evidence="1">
    <location>
        <begin position="1"/>
        <end position="21"/>
    </location>
</feature>
<comment type="caution">
    <text evidence="2">The sequence shown here is derived from an EMBL/GenBank/DDBJ whole genome shotgun (WGS) entry which is preliminary data.</text>
</comment>
<protein>
    <submittedName>
        <fullName evidence="2">Uncharacterized protein</fullName>
    </submittedName>
</protein>
<evidence type="ECO:0000313" key="2">
    <source>
        <dbReference type="EMBL" id="TVT39562.1"/>
    </source>
</evidence>
<evidence type="ECO:0000256" key="1">
    <source>
        <dbReference type="SAM" id="SignalP"/>
    </source>
</evidence>
<proteinExistence type="predicted"/>
<reference evidence="2 3" key="1">
    <citation type="submission" date="2019-07" db="EMBL/GenBank/DDBJ databases">
        <title>Hymenobacter sp. straun FUR1 Genome sequencing and assembly.</title>
        <authorList>
            <person name="Chhetri G."/>
        </authorList>
    </citation>
    <scope>NUCLEOTIDE SEQUENCE [LARGE SCALE GENOMIC DNA]</scope>
    <source>
        <strain evidence="2 3">Fur1</strain>
    </source>
</reference>
<dbReference type="RefSeq" id="WP_144850550.1">
    <property type="nucleotide sequence ID" value="NZ_VMRJ01000004.1"/>
</dbReference>
<dbReference type="AlphaFoldDB" id="A0A558BSU5"/>
<dbReference type="Proteomes" id="UP000317624">
    <property type="component" value="Unassembled WGS sequence"/>
</dbReference>
<gene>
    <name evidence="2" type="ORF">FNT36_18130</name>
</gene>
<dbReference type="OrthoDB" id="883283at2"/>
<evidence type="ECO:0000313" key="3">
    <source>
        <dbReference type="Proteomes" id="UP000317624"/>
    </source>
</evidence>
<sequence>MKKLLLLGGYLWAFAAQPAKAQTSQADIVVMKVLESRLGTRIVVARSRGFADETEVKPNMASDEAKLMRDSAEKIQEVLTGLYQQGYAIKSSFSGSEGGQSTLVLVKGQ</sequence>
<organism evidence="2 3">
    <name type="scientific">Hymenobacter setariae</name>
    <dbReference type="NCBI Taxonomy" id="2594794"/>
    <lineage>
        <taxon>Bacteria</taxon>
        <taxon>Pseudomonadati</taxon>
        <taxon>Bacteroidota</taxon>
        <taxon>Cytophagia</taxon>
        <taxon>Cytophagales</taxon>
        <taxon>Hymenobacteraceae</taxon>
        <taxon>Hymenobacter</taxon>
    </lineage>
</organism>
<keyword evidence="3" id="KW-1185">Reference proteome</keyword>
<feature type="chain" id="PRO_5021745848" evidence="1">
    <location>
        <begin position="22"/>
        <end position="109"/>
    </location>
</feature>
<accession>A0A558BSU5</accession>
<name>A0A558BSU5_9BACT</name>
<keyword evidence="1" id="KW-0732">Signal</keyword>